<evidence type="ECO:0000313" key="2">
    <source>
        <dbReference type="EMBL" id="KJF16988.1"/>
    </source>
</evidence>
<evidence type="ECO:0000313" key="3">
    <source>
        <dbReference type="Proteomes" id="UP000032360"/>
    </source>
</evidence>
<dbReference type="EMBL" id="JXYS01000100">
    <property type="protein sequence ID" value="KJF16080.1"/>
    <property type="molecule type" value="Genomic_DNA"/>
</dbReference>
<keyword evidence="3" id="KW-1185">Reference proteome</keyword>
<dbReference type="EMBL" id="JXYS01000069">
    <property type="protein sequence ID" value="KJF16988.1"/>
    <property type="molecule type" value="Genomic_DNA"/>
</dbReference>
<sequence length="37" mass="4083">MLNKLRKAMADRNGLYKLGGNVQVDEFFLGSESHGEG</sequence>
<protein>
    <recommendedName>
        <fullName evidence="4">Transposase</fullName>
    </recommendedName>
</protein>
<organism evidence="1 3">
    <name type="scientific">Acidithrix ferrooxidans</name>
    <dbReference type="NCBI Taxonomy" id="1280514"/>
    <lineage>
        <taxon>Bacteria</taxon>
        <taxon>Bacillati</taxon>
        <taxon>Actinomycetota</taxon>
        <taxon>Acidimicrobiia</taxon>
        <taxon>Acidimicrobiales</taxon>
        <taxon>Acidimicrobiaceae</taxon>
        <taxon>Acidithrix</taxon>
    </lineage>
</organism>
<proteinExistence type="predicted"/>
<name>A0A0D8HDP2_9ACTN</name>
<dbReference type="Proteomes" id="UP000032360">
    <property type="component" value="Unassembled WGS sequence"/>
</dbReference>
<comment type="caution">
    <text evidence="1">The sequence shown here is derived from an EMBL/GenBank/DDBJ whole genome shotgun (WGS) entry which is preliminary data.</text>
</comment>
<gene>
    <name evidence="2" type="ORF">AXFE_21910</name>
    <name evidence="1" type="ORF">AXFE_30610</name>
</gene>
<dbReference type="AlphaFoldDB" id="A0A0D8HDP2"/>
<accession>A0A0D8HDP2</accession>
<reference evidence="1 3" key="1">
    <citation type="submission" date="2015-01" db="EMBL/GenBank/DDBJ databases">
        <title>Draft genome of the acidophilic iron oxidizer Acidithrix ferrooxidans strain Py-F3.</title>
        <authorList>
            <person name="Poehlein A."/>
            <person name="Eisen S."/>
            <person name="Schloemann M."/>
            <person name="Johnson B.D."/>
            <person name="Daniel R."/>
            <person name="Muehling M."/>
        </authorList>
    </citation>
    <scope>NUCLEOTIDE SEQUENCE [LARGE SCALE GENOMIC DNA]</scope>
    <source>
        <strain evidence="1 3">Py-F3</strain>
    </source>
</reference>
<evidence type="ECO:0008006" key="4">
    <source>
        <dbReference type="Google" id="ProtNLM"/>
    </source>
</evidence>
<evidence type="ECO:0000313" key="1">
    <source>
        <dbReference type="EMBL" id="KJF16080.1"/>
    </source>
</evidence>